<proteinExistence type="predicted"/>
<organism evidence="2 3">
    <name type="scientific">Abeliophyllum distichum</name>
    <dbReference type="NCBI Taxonomy" id="126358"/>
    <lineage>
        <taxon>Eukaryota</taxon>
        <taxon>Viridiplantae</taxon>
        <taxon>Streptophyta</taxon>
        <taxon>Embryophyta</taxon>
        <taxon>Tracheophyta</taxon>
        <taxon>Spermatophyta</taxon>
        <taxon>Magnoliopsida</taxon>
        <taxon>eudicotyledons</taxon>
        <taxon>Gunneridae</taxon>
        <taxon>Pentapetalae</taxon>
        <taxon>asterids</taxon>
        <taxon>lamiids</taxon>
        <taxon>Lamiales</taxon>
        <taxon>Oleaceae</taxon>
        <taxon>Forsythieae</taxon>
        <taxon>Abeliophyllum</taxon>
    </lineage>
</organism>
<keyword evidence="3" id="KW-1185">Reference proteome</keyword>
<dbReference type="PANTHER" id="PTHR33223:SF10">
    <property type="entry name" value="AMINOTRANSFERASE-LIKE PLANT MOBILE DOMAIN-CONTAINING PROTEIN"/>
    <property type="match status" value="1"/>
</dbReference>
<dbReference type="Proteomes" id="UP001604336">
    <property type="component" value="Unassembled WGS sequence"/>
</dbReference>
<feature type="region of interest" description="Disordered" evidence="1">
    <location>
        <begin position="50"/>
        <end position="80"/>
    </location>
</feature>
<name>A0ABD1UL54_9LAMI</name>
<evidence type="ECO:0000313" key="2">
    <source>
        <dbReference type="EMBL" id="KAL2525791.1"/>
    </source>
</evidence>
<dbReference type="EMBL" id="JBFOLK010000003">
    <property type="protein sequence ID" value="KAL2525791.1"/>
    <property type="molecule type" value="Genomic_DNA"/>
</dbReference>
<feature type="compositionally biased region" description="Polar residues" evidence="1">
    <location>
        <begin position="22"/>
        <end position="34"/>
    </location>
</feature>
<reference evidence="3" key="1">
    <citation type="submission" date="2024-07" db="EMBL/GenBank/DDBJ databases">
        <title>Two chromosome-level genome assemblies of Korean endemic species Abeliophyllum distichum and Forsythia ovata (Oleaceae).</title>
        <authorList>
            <person name="Jang H."/>
        </authorList>
    </citation>
    <scope>NUCLEOTIDE SEQUENCE [LARGE SCALE GENOMIC DNA]</scope>
</reference>
<comment type="caution">
    <text evidence="2">The sequence shown here is derived from an EMBL/GenBank/DDBJ whole genome shotgun (WGS) entry which is preliminary data.</text>
</comment>
<sequence>MARTRRARNVTAPPVPVGDVGTESNASINHPQQEFSSAAQLAVLQAQGPNPLSVGSSVPGALPHGPSPLPIGPSPPGAPPHTPKFPAIETPPTAAPLQAPVSLTLPSTPYFYSLTSGSNPYWWLPTPTLVETLVLSLEKRLEEMMGRKITEALSNKSSRQQFMVLEEDIFSLEVMAVPLLRDFKQPKMENYDGSSDPVDHLRSFVDLMRLQATPDAIMCRAFPSTLRRKARDWIATLPPKSIRTSDEFFKSFATHFASSKRIKKTAISLMQLA</sequence>
<evidence type="ECO:0000256" key="1">
    <source>
        <dbReference type="SAM" id="MobiDB-lite"/>
    </source>
</evidence>
<protein>
    <submittedName>
        <fullName evidence="2">Retrotrans gag domain-containing protein</fullName>
    </submittedName>
</protein>
<feature type="region of interest" description="Disordered" evidence="1">
    <location>
        <begin position="1"/>
        <end position="34"/>
    </location>
</feature>
<gene>
    <name evidence="2" type="ORF">Adt_10845</name>
</gene>
<dbReference type="AlphaFoldDB" id="A0ABD1UL54"/>
<evidence type="ECO:0000313" key="3">
    <source>
        <dbReference type="Proteomes" id="UP001604336"/>
    </source>
</evidence>
<feature type="compositionally biased region" description="Pro residues" evidence="1">
    <location>
        <begin position="65"/>
        <end position="80"/>
    </location>
</feature>
<accession>A0ABD1UL54</accession>
<dbReference type="PANTHER" id="PTHR33223">
    <property type="entry name" value="CCHC-TYPE DOMAIN-CONTAINING PROTEIN"/>
    <property type="match status" value="1"/>
</dbReference>